<reference evidence="1 2" key="1">
    <citation type="submission" date="2016-04" db="EMBL/GenBank/DDBJ databases">
        <title>Complete Genome Sequence of Halotalea alkalilenta IHB B 13600.</title>
        <authorList>
            <person name="Swarnkar M.K."/>
            <person name="Sharma A."/>
            <person name="Kaushal K."/>
            <person name="Soni R."/>
            <person name="Rana S."/>
            <person name="Singh A.K."/>
            <person name="Gulati A."/>
        </authorList>
    </citation>
    <scope>NUCLEOTIDE SEQUENCE [LARGE SCALE GENOMIC DNA]</scope>
    <source>
        <strain evidence="1 2">IHB B 13600</strain>
    </source>
</reference>
<dbReference type="STRING" id="376489.A5892_18460"/>
<protein>
    <submittedName>
        <fullName evidence="1">Gamma carbonic anhydrase family protein</fullName>
    </submittedName>
</protein>
<gene>
    <name evidence="1" type="ORF">A5892_18460</name>
</gene>
<name>A0A172YJ16_9GAMM</name>
<dbReference type="CDD" id="cd04645">
    <property type="entry name" value="LbH_gamma_CA_like"/>
    <property type="match status" value="1"/>
</dbReference>
<dbReference type="InterPro" id="IPR001451">
    <property type="entry name" value="Hexapep"/>
</dbReference>
<organism evidence="1 2">
    <name type="scientific">Halotalea alkalilenta</name>
    <dbReference type="NCBI Taxonomy" id="376489"/>
    <lineage>
        <taxon>Bacteria</taxon>
        <taxon>Pseudomonadati</taxon>
        <taxon>Pseudomonadota</taxon>
        <taxon>Gammaproteobacteria</taxon>
        <taxon>Oceanospirillales</taxon>
        <taxon>Halomonadaceae</taxon>
        <taxon>Halotalea</taxon>
    </lineage>
</organism>
<dbReference type="KEGG" id="haa:A5892_18460"/>
<dbReference type="PANTHER" id="PTHR13061:SF29">
    <property type="entry name" value="GAMMA CARBONIC ANHYDRASE-LIKE 1, MITOCHONDRIAL-RELATED"/>
    <property type="match status" value="1"/>
</dbReference>
<dbReference type="PANTHER" id="PTHR13061">
    <property type="entry name" value="DYNACTIN SUBUNIT P25"/>
    <property type="match status" value="1"/>
</dbReference>
<accession>A0A172YJ16</accession>
<dbReference type="Gene3D" id="2.160.10.10">
    <property type="entry name" value="Hexapeptide repeat proteins"/>
    <property type="match status" value="1"/>
</dbReference>
<dbReference type="EMBL" id="CP015243">
    <property type="protein sequence ID" value="ANF59200.1"/>
    <property type="molecule type" value="Genomic_DNA"/>
</dbReference>
<dbReference type="AlphaFoldDB" id="A0A172YJ16"/>
<sequence>MAGSIYEMGDERPRLATNSFIADGAKLIGAVTMGPESSAWFNAVLRADAEPIAIGARSNVQDNCVIHVDPGFPVTLGEDVTIGHLAMIHGCTIGNRCIIGMHATLLNGAVIGDDCIVGAGAVVTGGKHFEPGGLILGAPARRIRALSEEELAGIRLNAAAYVERAAKYLSELRRV</sequence>
<dbReference type="InterPro" id="IPR050484">
    <property type="entry name" value="Transf_Hexapept/Carb_Anhydrase"/>
</dbReference>
<keyword evidence="2" id="KW-1185">Reference proteome</keyword>
<evidence type="ECO:0000313" key="2">
    <source>
        <dbReference type="Proteomes" id="UP000077875"/>
    </source>
</evidence>
<evidence type="ECO:0000313" key="1">
    <source>
        <dbReference type="EMBL" id="ANF59200.1"/>
    </source>
</evidence>
<dbReference type="Pfam" id="PF00132">
    <property type="entry name" value="Hexapep"/>
    <property type="match status" value="1"/>
</dbReference>
<dbReference type="SUPFAM" id="SSF51161">
    <property type="entry name" value="Trimeric LpxA-like enzymes"/>
    <property type="match status" value="1"/>
</dbReference>
<dbReference type="RefSeq" id="WP_064124044.1">
    <property type="nucleotide sequence ID" value="NZ_CP015243.1"/>
</dbReference>
<dbReference type="InterPro" id="IPR047324">
    <property type="entry name" value="LbH_gamma_CA-like"/>
</dbReference>
<proteinExistence type="predicted"/>
<dbReference type="Proteomes" id="UP000077875">
    <property type="component" value="Chromosome"/>
</dbReference>
<dbReference type="InterPro" id="IPR011004">
    <property type="entry name" value="Trimer_LpxA-like_sf"/>
</dbReference>